<sequence>MELADQSLLWNEALASAALEELPIELFLLLLKAAFSGRHTQALSRIHMLLHTTPDQEKHCMGQLTSQFLNLLHLQELYLNTISFLESRLHQVLKGVFSVPAGDIVRVHGPLGSPHDATDLSPGVLSDPLPSCQEGERCLKTTLETLLIANCLILEPDMMSLSPFLNVSLLKDLGLSGVNLTSLSLEPLQVLIKRTFAILQDLEKCSIMDSQSSALLPCLCCCSQLTILSFCGKHTSLVMLVRSK</sequence>
<dbReference type="AlphaFoldDB" id="A0AAD4Y046"/>
<proteinExistence type="predicted"/>
<keyword evidence="4" id="KW-1185">Reference proteome</keyword>
<evidence type="ECO:0000313" key="3">
    <source>
        <dbReference type="EMBL" id="KAI4529167.1"/>
    </source>
</evidence>
<dbReference type="GO" id="GO:0005737">
    <property type="term" value="C:cytoplasm"/>
    <property type="evidence" value="ECO:0007669"/>
    <property type="project" value="TreeGrafter"/>
</dbReference>
<organism evidence="3 4">
    <name type="scientific">Ovis ammon polii</name>
    <dbReference type="NCBI Taxonomy" id="230172"/>
    <lineage>
        <taxon>Eukaryota</taxon>
        <taxon>Metazoa</taxon>
        <taxon>Chordata</taxon>
        <taxon>Craniata</taxon>
        <taxon>Vertebrata</taxon>
        <taxon>Euteleostomi</taxon>
        <taxon>Mammalia</taxon>
        <taxon>Eutheria</taxon>
        <taxon>Laurasiatheria</taxon>
        <taxon>Artiodactyla</taxon>
        <taxon>Ruminantia</taxon>
        <taxon>Pecora</taxon>
        <taxon>Bovidae</taxon>
        <taxon>Caprinae</taxon>
        <taxon>Ovis</taxon>
    </lineage>
</organism>
<name>A0AAD4Y046_OVIAM</name>
<dbReference type="Proteomes" id="UP001214576">
    <property type="component" value="Unassembled WGS sequence"/>
</dbReference>
<keyword evidence="2" id="KW-0677">Repeat</keyword>
<reference evidence="3" key="1">
    <citation type="submission" date="2022-03" db="EMBL/GenBank/DDBJ databases">
        <title>Genomic analyses of argali, domestic sheep and their hybrids provide insights into chromosomal evolution, heterosis and genetic basis of agronomic traits.</title>
        <authorList>
            <person name="Li M."/>
        </authorList>
    </citation>
    <scope>NUCLEOTIDE SEQUENCE</scope>
    <source>
        <strain evidence="3">CAU-MHL-2022a</strain>
        <tissue evidence="3">Skin</tissue>
    </source>
</reference>
<protein>
    <submittedName>
        <fullName evidence="3">Uncharacterized protein</fullName>
    </submittedName>
</protein>
<evidence type="ECO:0000256" key="1">
    <source>
        <dbReference type="ARBA" id="ARBA00022614"/>
    </source>
</evidence>
<gene>
    <name evidence="3" type="ORF">MG293_020841</name>
</gene>
<dbReference type="PANTHER" id="PTHR14224:SF24">
    <property type="entry name" value="MELANOMA ANTIGEN PREFERENTIALLY EXPRESSED IN TUMORS"/>
    <property type="match status" value="1"/>
</dbReference>
<accession>A0AAD4Y046</accession>
<evidence type="ECO:0000256" key="2">
    <source>
        <dbReference type="ARBA" id="ARBA00022737"/>
    </source>
</evidence>
<comment type="caution">
    <text evidence="3">The sequence shown here is derived from an EMBL/GenBank/DDBJ whole genome shotgun (WGS) entry which is preliminary data.</text>
</comment>
<keyword evidence="1" id="KW-0433">Leucine-rich repeat</keyword>
<dbReference type="SUPFAM" id="SSF52047">
    <property type="entry name" value="RNI-like"/>
    <property type="match status" value="1"/>
</dbReference>
<dbReference type="PANTHER" id="PTHR14224">
    <property type="entry name" value="SIMILAR TO PREFERENTIALLY EXPRESSED ANTIGEN IN MELANOMA-LIKE 3"/>
    <property type="match status" value="1"/>
</dbReference>
<dbReference type="InterPro" id="IPR050694">
    <property type="entry name" value="LRRC14/PRAME"/>
</dbReference>
<dbReference type="EMBL" id="JAKZEL010000029">
    <property type="protein sequence ID" value="KAI4529167.1"/>
    <property type="molecule type" value="Genomic_DNA"/>
</dbReference>
<evidence type="ECO:0000313" key="4">
    <source>
        <dbReference type="Proteomes" id="UP001214576"/>
    </source>
</evidence>